<accession>A0A2H3L3T3</accession>
<evidence type="ECO:0000256" key="8">
    <source>
        <dbReference type="ARBA" id="ARBA00023136"/>
    </source>
</evidence>
<evidence type="ECO:0000313" key="12">
    <source>
        <dbReference type="EMBL" id="PDV99450.1"/>
    </source>
</evidence>
<evidence type="ECO:0000259" key="10">
    <source>
        <dbReference type="PROSITE" id="PS50893"/>
    </source>
</evidence>
<dbReference type="SUPFAM" id="SSF52540">
    <property type="entry name" value="P-loop containing nucleoside triphosphate hydrolases"/>
    <property type="match status" value="1"/>
</dbReference>
<feature type="transmembrane region" description="Helical" evidence="9">
    <location>
        <begin position="160"/>
        <end position="180"/>
    </location>
</feature>
<feature type="transmembrane region" description="Helical" evidence="9">
    <location>
        <begin position="55"/>
        <end position="72"/>
    </location>
</feature>
<dbReference type="Gene3D" id="3.40.50.300">
    <property type="entry name" value="P-loop containing nucleotide triphosphate hydrolases"/>
    <property type="match status" value="1"/>
</dbReference>
<keyword evidence="6" id="KW-0067">ATP-binding</keyword>
<evidence type="ECO:0000313" key="13">
    <source>
        <dbReference type="Proteomes" id="UP000220922"/>
    </source>
</evidence>
<keyword evidence="4 9" id="KW-0812">Transmembrane</keyword>
<dbReference type="FunFam" id="3.40.50.300:FF:000299">
    <property type="entry name" value="ABC transporter ATP-binding protein/permease"/>
    <property type="match status" value="1"/>
</dbReference>
<dbReference type="SUPFAM" id="SSF90123">
    <property type="entry name" value="ABC transporter transmembrane region"/>
    <property type="match status" value="1"/>
</dbReference>
<evidence type="ECO:0000256" key="4">
    <source>
        <dbReference type="ARBA" id="ARBA00022692"/>
    </source>
</evidence>
<evidence type="ECO:0000256" key="1">
    <source>
        <dbReference type="ARBA" id="ARBA00004651"/>
    </source>
</evidence>
<name>A0A2H3L3T3_9CHLR</name>
<comment type="subcellular location">
    <subcellularLocation>
        <location evidence="1">Cell membrane</location>
        <topology evidence="1">Multi-pass membrane protein</topology>
    </subcellularLocation>
</comment>
<feature type="transmembrane region" description="Helical" evidence="9">
    <location>
        <begin position="238"/>
        <end position="259"/>
    </location>
</feature>
<reference evidence="12 13" key="1">
    <citation type="submission" date="2016-05" db="EMBL/GenBank/DDBJ databases">
        <authorList>
            <person name="Lavstsen T."/>
            <person name="Jespersen J.S."/>
        </authorList>
    </citation>
    <scope>NUCLEOTIDE SEQUENCE [LARGE SCALE GENOMIC DNA]</scope>
    <source>
        <strain evidence="12 13">B7-9</strain>
    </source>
</reference>
<dbReference type="GO" id="GO:0042883">
    <property type="term" value="P:cysteine transport"/>
    <property type="evidence" value="ECO:0007669"/>
    <property type="project" value="InterPro"/>
</dbReference>
<dbReference type="EMBL" id="LYXE01000072">
    <property type="protein sequence ID" value="PDV99450.1"/>
    <property type="molecule type" value="Genomic_DNA"/>
</dbReference>
<dbReference type="OrthoDB" id="9762778at2"/>
<dbReference type="PANTHER" id="PTHR24221:SF590">
    <property type="entry name" value="COMPONENT LINKED WITH THE ASSEMBLY OF CYTOCHROME' TRANSPORT TRANSMEMBRANE ATP-BINDING PROTEIN ABC TRANSPORTER CYDD-RELATED"/>
    <property type="match status" value="1"/>
</dbReference>
<dbReference type="InterPro" id="IPR011527">
    <property type="entry name" value="ABC1_TM_dom"/>
</dbReference>
<protein>
    <submittedName>
        <fullName evidence="12">Thiol reductant ABC exporter subunit CydD</fullName>
    </submittedName>
</protein>
<feature type="domain" description="ABC transporter" evidence="10">
    <location>
        <begin position="334"/>
        <end position="564"/>
    </location>
</feature>
<dbReference type="GO" id="GO:0016887">
    <property type="term" value="F:ATP hydrolysis activity"/>
    <property type="evidence" value="ECO:0007669"/>
    <property type="project" value="InterPro"/>
</dbReference>
<evidence type="ECO:0000256" key="3">
    <source>
        <dbReference type="ARBA" id="ARBA00022475"/>
    </source>
</evidence>
<dbReference type="InterPro" id="IPR003593">
    <property type="entry name" value="AAA+_ATPase"/>
</dbReference>
<dbReference type="PANTHER" id="PTHR24221">
    <property type="entry name" value="ATP-BINDING CASSETTE SUB-FAMILY B"/>
    <property type="match status" value="1"/>
</dbReference>
<evidence type="ECO:0000256" key="9">
    <source>
        <dbReference type="SAM" id="Phobius"/>
    </source>
</evidence>
<dbReference type="PROSITE" id="PS50929">
    <property type="entry name" value="ABC_TM1F"/>
    <property type="match status" value="1"/>
</dbReference>
<feature type="transmembrane region" description="Helical" evidence="9">
    <location>
        <begin position="133"/>
        <end position="154"/>
    </location>
</feature>
<dbReference type="InterPro" id="IPR036640">
    <property type="entry name" value="ABC1_TM_sf"/>
</dbReference>
<feature type="domain" description="ABC transmembrane type-1" evidence="11">
    <location>
        <begin position="18"/>
        <end position="294"/>
    </location>
</feature>
<dbReference type="NCBIfam" id="TIGR02857">
    <property type="entry name" value="CydD"/>
    <property type="match status" value="1"/>
</dbReference>
<keyword evidence="3" id="KW-1003">Cell membrane</keyword>
<dbReference type="InterPro" id="IPR014216">
    <property type="entry name" value="ABC_transptr_CydD"/>
</dbReference>
<keyword evidence="2" id="KW-0813">Transport</keyword>
<proteinExistence type="predicted"/>
<keyword evidence="13" id="KW-1185">Reference proteome</keyword>
<dbReference type="Gene3D" id="1.20.1560.10">
    <property type="entry name" value="ABC transporter type 1, transmembrane domain"/>
    <property type="match status" value="1"/>
</dbReference>
<dbReference type="GO" id="GO:0140359">
    <property type="term" value="F:ABC-type transporter activity"/>
    <property type="evidence" value="ECO:0007669"/>
    <property type="project" value="InterPro"/>
</dbReference>
<organism evidence="12 13">
    <name type="scientific">Candidatus Chloroploca asiatica</name>
    <dbReference type="NCBI Taxonomy" id="1506545"/>
    <lineage>
        <taxon>Bacteria</taxon>
        <taxon>Bacillati</taxon>
        <taxon>Chloroflexota</taxon>
        <taxon>Chloroflexia</taxon>
        <taxon>Chloroflexales</taxon>
        <taxon>Chloroflexineae</taxon>
        <taxon>Oscillochloridaceae</taxon>
        <taxon>Candidatus Chloroploca</taxon>
    </lineage>
</organism>
<dbReference type="SMART" id="SM00382">
    <property type="entry name" value="AAA"/>
    <property type="match status" value="1"/>
</dbReference>
<comment type="caution">
    <text evidence="12">The sequence shown here is derived from an EMBL/GenBank/DDBJ whole genome shotgun (WGS) entry which is preliminary data.</text>
</comment>
<dbReference type="InterPro" id="IPR039421">
    <property type="entry name" value="Type_1_exporter"/>
</dbReference>
<dbReference type="CDD" id="cd18584">
    <property type="entry name" value="ABC_6TM_AarD_CydD"/>
    <property type="match status" value="1"/>
</dbReference>
<dbReference type="Pfam" id="PF00005">
    <property type="entry name" value="ABC_tran"/>
    <property type="match status" value="1"/>
</dbReference>
<gene>
    <name evidence="12" type="ORF">A9Q02_12430</name>
</gene>
<evidence type="ECO:0000259" key="11">
    <source>
        <dbReference type="PROSITE" id="PS50929"/>
    </source>
</evidence>
<dbReference type="InterPro" id="IPR027417">
    <property type="entry name" value="P-loop_NTPase"/>
</dbReference>
<dbReference type="AlphaFoldDB" id="A0A2H3L3T3"/>
<dbReference type="GO" id="GO:0005886">
    <property type="term" value="C:plasma membrane"/>
    <property type="evidence" value="ECO:0007669"/>
    <property type="project" value="UniProtKB-SubCell"/>
</dbReference>
<evidence type="ECO:0000256" key="7">
    <source>
        <dbReference type="ARBA" id="ARBA00022989"/>
    </source>
</evidence>
<dbReference type="GO" id="GO:0005524">
    <property type="term" value="F:ATP binding"/>
    <property type="evidence" value="ECO:0007669"/>
    <property type="project" value="UniProtKB-KW"/>
</dbReference>
<dbReference type="Proteomes" id="UP000220922">
    <property type="component" value="Unassembled WGS sequence"/>
</dbReference>
<keyword evidence="5" id="KW-0547">Nucleotide-binding</keyword>
<keyword evidence="7 9" id="KW-1133">Transmembrane helix</keyword>
<keyword evidence="8 9" id="KW-0472">Membrane</keyword>
<dbReference type="PROSITE" id="PS50893">
    <property type="entry name" value="ABC_TRANSPORTER_2"/>
    <property type="match status" value="1"/>
</dbReference>
<dbReference type="Pfam" id="PF00664">
    <property type="entry name" value="ABC_membrane"/>
    <property type="match status" value="1"/>
</dbReference>
<evidence type="ECO:0000256" key="5">
    <source>
        <dbReference type="ARBA" id="ARBA00022741"/>
    </source>
</evidence>
<dbReference type="InterPro" id="IPR003439">
    <property type="entry name" value="ABC_transporter-like_ATP-bd"/>
</dbReference>
<sequence>MTRSRRSNLMTTQRPWLWVTIALGALTAVVAVGQAVLLSRVIAQVFLGGADLADVQALLLGLVALALLRAALSWAGEMTGQRLASLVKQALRERVLTHLVALGPTFVRGERSGELANTTLGGVEALDEYLSQYLPQVTLAALMPLIVLVFVLPFDPLSGLVLMLTAPLIPLFLWLIGSLAKELTARQWVDMSRMSAHFLDTLQGLTTLKLFGRSRERLKEVATISAQFGDVTMQVLRIAFLSAFALELIASLSTAIIAVEIGLRLLYGRMAFEPALTILILAPEFYLPLRLLGQRHHAGMAGKEALGRIEAILATPVAVPPSPMRQALPTNGDLELKGVSFAYDHGARPVLHQFDLRLPAGQTVALVGPSGVGKSSVAALLMGFVQPDEGSISVGGVPLTEVDLGAWRQQVAWVSQHPALFYGSVAENLRLARPDASDEALEVAARAAGAHAFITALPQGYATPIGEGGTRLSGGQRQHLALARALLKDAPFVILDEPTSHLDPASELEVRTALRELLRGRTALIITHSASLLAEVDHVVQLEPLGNKETMVAQGSPSAMLREAPR</sequence>
<evidence type="ECO:0000256" key="6">
    <source>
        <dbReference type="ARBA" id="ARBA00022840"/>
    </source>
</evidence>
<evidence type="ECO:0000256" key="2">
    <source>
        <dbReference type="ARBA" id="ARBA00022448"/>
    </source>
</evidence>